<dbReference type="EC" id="2.7.2.1" evidence="8"/>
<dbReference type="UniPathway" id="UPA00340">
    <property type="reaction ID" value="UER00458"/>
</dbReference>
<reference evidence="11" key="1">
    <citation type="submission" date="2016-11" db="EMBL/GenBank/DDBJ databases">
        <authorList>
            <person name="Varghese N."/>
            <person name="Submissions S."/>
        </authorList>
    </citation>
    <scope>NUCLEOTIDE SEQUENCE [LARGE SCALE GENOMIC DNA]</scope>
    <source>
        <strain evidence="11">UWOS</strain>
    </source>
</reference>
<dbReference type="PANTHER" id="PTHR21060">
    <property type="entry name" value="ACETATE KINASE"/>
    <property type="match status" value="1"/>
</dbReference>
<dbReference type="Pfam" id="PF00871">
    <property type="entry name" value="Acetate_kinase"/>
    <property type="match status" value="1"/>
</dbReference>
<dbReference type="GO" id="GO:0006083">
    <property type="term" value="P:acetate metabolic process"/>
    <property type="evidence" value="ECO:0007669"/>
    <property type="project" value="TreeGrafter"/>
</dbReference>
<dbReference type="AlphaFoldDB" id="A0A1M6YMR2"/>
<feature type="binding site" evidence="8">
    <location>
        <begin position="200"/>
        <end position="204"/>
    </location>
    <ligand>
        <name>ATP</name>
        <dbReference type="ChEBI" id="CHEBI:30616"/>
    </ligand>
</feature>
<comment type="pathway">
    <text evidence="8">Metabolic intermediate biosynthesis; acetyl-CoA biosynthesis; acetyl-CoA from acetate: step 1/2.</text>
</comment>
<evidence type="ECO:0000313" key="11">
    <source>
        <dbReference type="Proteomes" id="UP000184275"/>
    </source>
</evidence>
<name>A0A1M6YMR2_9BACT</name>
<dbReference type="RefSeq" id="WP_073306118.1">
    <property type="nucleotide sequence ID" value="NZ_FRAW01000045.1"/>
</dbReference>
<evidence type="ECO:0000256" key="4">
    <source>
        <dbReference type="ARBA" id="ARBA00022741"/>
    </source>
</evidence>
<dbReference type="InterPro" id="IPR004372">
    <property type="entry name" value="Ac/propionate_kinase"/>
</dbReference>
<feature type="site" description="Transition state stabilizer" evidence="8">
    <location>
        <position position="172"/>
    </location>
</feature>
<dbReference type="InterPro" id="IPR043129">
    <property type="entry name" value="ATPase_NBD"/>
</dbReference>
<feature type="binding site" evidence="8">
    <location>
        <begin position="275"/>
        <end position="277"/>
    </location>
    <ligand>
        <name>ATP</name>
        <dbReference type="ChEBI" id="CHEBI:30616"/>
    </ligand>
</feature>
<keyword evidence="6 8" id="KW-0067">ATP-binding</keyword>
<keyword evidence="8" id="KW-0963">Cytoplasm</keyword>
<sequence length="394" mass="42948">MRILVLNCGSSSVKFAVIDTENKESLSSGLVENIGVNGHFKAKGPEGKAEFHFDCPTHKEAVVEVQKFLTAQKLINTIEAVGHRVVHGGKYIKSEPVTQELIDYIRSIILFAPQHEGAHATGIEVAKEIFPGLPQLAVFDTAFHQTMPRKAFLYGIPYSYYEDLKIRRYGFHGTSHRYVSAEAARILNKKPEELNLITAHLGNGSSCSAIHAGKCVDTTMGFTPLDGLVMGTRSGSLDPAILFFLNKKLGYDIDRLNKLVNKESGLLGLSGLSNDMRTITQKAAEGHTGAQIALEVFCYKLAREIGGITMALPRLDALVFTGGIGENSRVVRETTLENLAILGFKIDHQRNEDNGANSNHIITAEGSTPLAMVVPTNEELLIALDTAEYAKSVK</sequence>
<feature type="binding site" evidence="8">
    <location>
        <begin position="323"/>
        <end position="327"/>
    </location>
    <ligand>
        <name>ATP</name>
        <dbReference type="ChEBI" id="CHEBI:30616"/>
    </ligand>
</feature>
<dbReference type="GO" id="GO:0008776">
    <property type="term" value="F:acetate kinase activity"/>
    <property type="evidence" value="ECO:0007669"/>
    <property type="project" value="UniProtKB-UniRule"/>
</dbReference>
<proteinExistence type="inferred from homology"/>
<keyword evidence="5 8" id="KW-0418">Kinase</keyword>
<dbReference type="GO" id="GO:0006085">
    <property type="term" value="P:acetyl-CoA biosynthetic process"/>
    <property type="evidence" value="ECO:0007669"/>
    <property type="project" value="UniProtKB-UniRule"/>
</dbReference>
<gene>
    <name evidence="8" type="primary">ackA</name>
    <name evidence="10" type="ORF">SAMN05720469_14511</name>
</gene>
<dbReference type="NCBIfam" id="TIGR00016">
    <property type="entry name" value="ackA"/>
    <property type="match status" value="1"/>
</dbReference>
<evidence type="ECO:0000256" key="3">
    <source>
        <dbReference type="ARBA" id="ARBA00022723"/>
    </source>
</evidence>
<evidence type="ECO:0000256" key="7">
    <source>
        <dbReference type="ARBA" id="ARBA00022842"/>
    </source>
</evidence>
<comment type="subunit">
    <text evidence="8">Homodimer.</text>
</comment>
<comment type="cofactor">
    <cofactor evidence="8">
        <name>Mg(2+)</name>
        <dbReference type="ChEBI" id="CHEBI:18420"/>
    </cofactor>
    <cofactor evidence="8">
        <name>Mn(2+)</name>
        <dbReference type="ChEBI" id="CHEBI:29035"/>
    </cofactor>
    <text evidence="8">Mg(2+). Can also accept Mn(2+).</text>
</comment>
<comment type="subcellular location">
    <subcellularLocation>
        <location evidence="8">Cytoplasm</location>
    </subcellularLocation>
</comment>
<comment type="similarity">
    <text evidence="1 8 9">Belongs to the acetokinase family.</text>
</comment>
<evidence type="ECO:0000256" key="8">
    <source>
        <dbReference type="HAMAP-Rule" id="MF_00020"/>
    </source>
</evidence>
<feature type="binding site" evidence="8">
    <location>
        <position position="14"/>
    </location>
    <ligand>
        <name>ATP</name>
        <dbReference type="ChEBI" id="CHEBI:30616"/>
    </ligand>
</feature>
<keyword evidence="11" id="KW-1185">Reference proteome</keyword>
<feature type="binding site" evidence="8">
    <location>
        <position position="7"/>
    </location>
    <ligand>
        <name>Mg(2+)</name>
        <dbReference type="ChEBI" id="CHEBI:18420"/>
    </ligand>
</feature>
<dbReference type="CDD" id="cd24010">
    <property type="entry name" value="ASKHA_NBD_AcK_PK"/>
    <property type="match status" value="1"/>
</dbReference>
<dbReference type="PANTHER" id="PTHR21060:SF17">
    <property type="entry name" value="PROPIONATE KINASE"/>
    <property type="match status" value="1"/>
</dbReference>
<keyword evidence="4 8" id="KW-0547">Nucleotide-binding</keyword>
<dbReference type="GO" id="GO:0005524">
    <property type="term" value="F:ATP binding"/>
    <property type="evidence" value="ECO:0007669"/>
    <property type="project" value="UniProtKB-KW"/>
</dbReference>
<evidence type="ECO:0000256" key="9">
    <source>
        <dbReference type="RuleBase" id="RU003835"/>
    </source>
</evidence>
<dbReference type="PRINTS" id="PR00471">
    <property type="entry name" value="ACETATEKNASE"/>
</dbReference>
<comment type="function">
    <text evidence="8">Catalyzes the formation of acetyl phosphate from acetate and ATP. Can also catalyze the reverse reaction.</text>
</comment>
<dbReference type="InterPro" id="IPR023865">
    <property type="entry name" value="Aliphatic_acid_kinase_CS"/>
</dbReference>
<dbReference type="PIRSF" id="PIRSF000722">
    <property type="entry name" value="Acetate_prop_kin"/>
    <property type="match status" value="1"/>
</dbReference>
<feature type="binding site" evidence="8">
    <location>
        <position position="378"/>
    </location>
    <ligand>
        <name>Mg(2+)</name>
        <dbReference type="ChEBI" id="CHEBI:18420"/>
    </ligand>
</feature>
<dbReference type="HAMAP" id="MF_00020">
    <property type="entry name" value="Acetate_kinase"/>
    <property type="match status" value="1"/>
</dbReference>
<dbReference type="SUPFAM" id="SSF53067">
    <property type="entry name" value="Actin-like ATPase domain"/>
    <property type="match status" value="2"/>
</dbReference>
<keyword evidence="2 8" id="KW-0808">Transferase</keyword>
<feature type="binding site" evidence="8">
    <location>
        <position position="84"/>
    </location>
    <ligand>
        <name>substrate</name>
    </ligand>
</feature>
<accession>A0A1M6YMR2</accession>
<dbReference type="Gene3D" id="3.30.420.40">
    <property type="match status" value="2"/>
</dbReference>
<evidence type="ECO:0000256" key="6">
    <source>
        <dbReference type="ARBA" id="ARBA00022840"/>
    </source>
</evidence>
<dbReference type="Proteomes" id="UP000184275">
    <property type="component" value="Unassembled WGS sequence"/>
</dbReference>
<keyword evidence="7 8" id="KW-0460">Magnesium</keyword>
<feature type="site" description="Transition state stabilizer" evidence="8">
    <location>
        <position position="233"/>
    </location>
</feature>
<dbReference type="GO" id="GO:0005829">
    <property type="term" value="C:cytosol"/>
    <property type="evidence" value="ECO:0007669"/>
    <property type="project" value="TreeGrafter"/>
</dbReference>
<organism evidence="10 11">
    <name type="scientific">Fibrobacter intestinalis</name>
    <dbReference type="NCBI Taxonomy" id="28122"/>
    <lineage>
        <taxon>Bacteria</taxon>
        <taxon>Pseudomonadati</taxon>
        <taxon>Fibrobacterota</taxon>
        <taxon>Fibrobacteria</taxon>
        <taxon>Fibrobacterales</taxon>
        <taxon>Fibrobacteraceae</taxon>
        <taxon>Fibrobacter</taxon>
    </lineage>
</organism>
<dbReference type="GO" id="GO:0000287">
    <property type="term" value="F:magnesium ion binding"/>
    <property type="evidence" value="ECO:0007669"/>
    <property type="project" value="UniProtKB-UniRule"/>
</dbReference>
<keyword evidence="3 8" id="KW-0479">Metal-binding</keyword>
<protein>
    <recommendedName>
        <fullName evidence="8">Acetate kinase</fullName>
        <ecNumber evidence="8">2.7.2.1</ecNumber>
    </recommendedName>
    <alternativeName>
        <fullName evidence="8">Acetokinase</fullName>
    </alternativeName>
</protein>
<comment type="catalytic activity">
    <reaction evidence="8">
        <text>acetate + ATP = acetyl phosphate + ADP</text>
        <dbReference type="Rhea" id="RHEA:11352"/>
        <dbReference type="ChEBI" id="CHEBI:22191"/>
        <dbReference type="ChEBI" id="CHEBI:30089"/>
        <dbReference type="ChEBI" id="CHEBI:30616"/>
        <dbReference type="ChEBI" id="CHEBI:456216"/>
        <dbReference type="EC" id="2.7.2.1"/>
    </reaction>
</comment>
<feature type="active site" description="Proton donor/acceptor" evidence="8">
    <location>
        <position position="140"/>
    </location>
</feature>
<dbReference type="InterPro" id="IPR000890">
    <property type="entry name" value="Aliphatic_acid_kin_short-chain"/>
</dbReference>
<dbReference type="EMBL" id="FRAW01000045">
    <property type="protein sequence ID" value="SHL19507.1"/>
    <property type="molecule type" value="Genomic_DNA"/>
</dbReference>
<evidence type="ECO:0000256" key="2">
    <source>
        <dbReference type="ARBA" id="ARBA00022679"/>
    </source>
</evidence>
<dbReference type="PROSITE" id="PS01075">
    <property type="entry name" value="ACETATE_KINASE_1"/>
    <property type="match status" value="1"/>
</dbReference>
<evidence type="ECO:0000313" key="10">
    <source>
        <dbReference type="EMBL" id="SHL19507.1"/>
    </source>
</evidence>
<evidence type="ECO:0000256" key="1">
    <source>
        <dbReference type="ARBA" id="ARBA00008748"/>
    </source>
</evidence>
<evidence type="ECO:0000256" key="5">
    <source>
        <dbReference type="ARBA" id="ARBA00022777"/>
    </source>
</evidence>